<dbReference type="Pfam" id="PF14671">
    <property type="entry name" value="DSPn"/>
    <property type="match status" value="1"/>
</dbReference>
<name>U6KVK5_EIMTE</name>
<evidence type="ECO:0000259" key="15">
    <source>
        <dbReference type="PROSITE" id="PS50054"/>
    </source>
</evidence>
<reference evidence="17" key="2">
    <citation type="submission" date="2013-10" db="EMBL/GenBank/DDBJ databases">
        <authorList>
            <person name="Aslett M."/>
        </authorList>
    </citation>
    <scope>NUCLEOTIDE SEQUENCE [LARGE SCALE GENOMIC DNA]</scope>
    <source>
        <strain evidence="17">Houghton</strain>
    </source>
</reference>
<dbReference type="GO" id="GO:0051321">
    <property type="term" value="P:meiotic cell cycle"/>
    <property type="evidence" value="ECO:0007669"/>
    <property type="project" value="UniProtKB-KW"/>
</dbReference>
<dbReference type="GO" id="GO:0032954">
    <property type="term" value="P:regulation of cytokinetic process"/>
    <property type="evidence" value="ECO:0007669"/>
    <property type="project" value="UniProtKB-ARBA"/>
</dbReference>
<dbReference type="EMBL" id="HG674448">
    <property type="protein sequence ID" value="CDJ39535.1"/>
    <property type="molecule type" value="Genomic_DNA"/>
</dbReference>
<accession>U6KVK5</accession>
<dbReference type="SUPFAM" id="SSF52799">
    <property type="entry name" value="(Phosphotyrosine protein) phosphatases II"/>
    <property type="match status" value="2"/>
</dbReference>
<dbReference type="RefSeq" id="XP_013230290.1">
    <property type="nucleotide sequence ID" value="XM_013374836.1"/>
</dbReference>
<dbReference type="CDD" id="cd17657">
    <property type="entry name" value="CDC14_N"/>
    <property type="match status" value="1"/>
</dbReference>
<evidence type="ECO:0000256" key="12">
    <source>
        <dbReference type="ARBA" id="ARBA00023254"/>
    </source>
</evidence>
<evidence type="ECO:0000313" key="17">
    <source>
        <dbReference type="EMBL" id="CDJ39535.1"/>
    </source>
</evidence>
<evidence type="ECO:0000256" key="4">
    <source>
        <dbReference type="ARBA" id="ARBA00013064"/>
    </source>
</evidence>
<dbReference type="EC" id="3.1.3.48" evidence="4"/>
<dbReference type="GO" id="GO:0005856">
    <property type="term" value="C:cytoskeleton"/>
    <property type="evidence" value="ECO:0007669"/>
    <property type="project" value="UniProtKB-ARBA"/>
</dbReference>
<dbReference type="VEuPathDB" id="ToxoDB:ETH_00017170"/>
<dbReference type="OMA" id="ALPWIGW"/>
<evidence type="ECO:0000256" key="2">
    <source>
        <dbReference type="ARBA" id="ARBA00004496"/>
    </source>
</evidence>
<dbReference type="InterPro" id="IPR050561">
    <property type="entry name" value="PTP"/>
</dbReference>
<dbReference type="GO" id="GO:0005737">
    <property type="term" value="C:cytoplasm"/>
    <property type="evidence" value="ECO:0007669"/>
    <property type="project" value="UniProtKB-SubCell"/>
</dbReference>
<dbReference type="PROSITE" id="PS50056">
    <property type="entry name" value="TYR_PHOSPHATASE_2"/>
    <property type="match status" value="1"/>
</dbReference>
<feature type="compositionally biased region" description="Basic and acidic residues" evidence="14">
    <location>
        <begin position="401"/>
        <end position="415"/>
    </location>
</feature>
<evidence type="ECO:0000313" key="18">
    <source>
        <dbReference type="Proteomes" id="UP000030747"/>
    </source>
</evidence>
<dbReference type="GO" id="GO:0007096">
    <property type="term" value="P:regulation of exit from mitosis"/>
    <property type="evidence" value="ECO:0007669"/>
    <property type="project" value="UniProtKB-ARBA"/>
</dbReference>
<evidence type="ECO:0000256" key="10">
    <source>
        <dbReference type="ARBA" id="ARBA00022912"/>
    </source>
</evidence>
<dbReference type="Proteomes" id="UP000030747">
    <property type="component" value="Unassembled WGS sequence"/>
</dbReference>
<reference evidence="17" key="1">
    <citation type="submission" date="2013-10" db="EMBL/GenBank/DDBJ databases">
        <title>Genomic analysis of the causative agents of coccidiosis in chickens.</title>
        <authorList>
            <person name="Reid A.J."/>
            <person name="Blake D."/>
            <person name="Billington K."/>
            <person name="Browne H."/>
            <person name="Dunn M."/>
            <person name="Hung S."/>
            <person name="Kawahara F."/>
            <person name="Miranda-Saavedra D."/>
            <person name="Mourier T."/>
            <person name="Nagra H."/>
            <person name="Otto T.D."/>
            <person name="Rawlings N."/>
            <person name="Sanchez A."/>
            <person name="Sanders M."/>
            <person name="Subramaniam C."/>
            <person name="Tay Y."/>
            <person name="Dear P."/>
            <person name="Doerig C."/>
            <person name="Gruber A."/>
            <person name="Parkinson J."/>
            <person name="Shirley M."/>
            <person name="Wan K.L."/>
            <person name="Berriman M."/>
            <person name="Tomley F."/>
            <person name="Pain A."/>
        </authorList>
    </citation>
    <scope>NUCLEOTIDE SEQUENCE [LARGE SCALE GENOMIC DNA]</scope>
    <source>
        <strain evidence="17">Houghton</strain>
    </source>
</reference>
<dbReference type="AlphaFoldDB" id="U6KVK5"/>
<dbReference type="GO" id="GO:0033554">
    <property type="term" value="P:cellular response to stress"/>
    <property type="evidence" value="ECO:0007669"/>
    <property type="project" value="UniProtKB-ARBA"/>
</dbReference>
<keyword evidence="7" id="KW-0132">Cell division</keyword>
<feature type="region of interest" description="Disordered" evidence="14">
    <location>
        <begin position="509"/>
        <end position="532"/>
    </location>
</feature>
<comment type="similarity">
    <text evidence="3">Belongs to the protein-tyrosine phosphatase family. Non-receptor class CDC14 subfamily.</text>
</comment>
<dbReference type="GO" id="GO:0000278">
    <property type="term" value="P:mitotic cell cycle"/>
    <property type="evidence" value="ECO:0007669"/>
    <property type="project" value="UniProtKB-ARBA"/>
</dbReference>
<evidence type="ECO:0000256" key="3">
    <source>
        <dbReference type="ARBA" id="ARBA00007315"/>
    </source>
</evidence>
<proteinExistence type="inferred from homology"/>
<dbReference type="GO" id="GO:0004725">
    <property type="term" value="F:protein tyrosine phosphatase activity"/>
    <property type="evidence" value="ECO:0007669"/>
    <property type="project" value="UniProtKB-EC"/>
</dbReference>
<comment type="subcellular location">
    <subcellularLocation>
        <location evidence="2">Cytoplasm</location>
    </subcellularLocation>
    <subcellularLocation>
        <location evidence="1">Nucleus</location>
    </subcellularLocation>
</comment>
<sequence>MTPPGLCKRDRKLLLEAVEVLQNKIYFARFVASPHDTLGLHFFSTDDLFIYEPFFLDFGPLNLSCIYRYCSLLKAKLANPLLQGKALVHYSSYSPQHVTNAVLLLCSFLVAAAGKSPDEALEPFLKTNIYLASYRDATYSQCSFRLTVLDCLQGLAYAMQLGWFSLSSFNQAQYEHYERLENGDMSWVIPGKFLAFSCPSIGAAAMCPRRSSDCSSSSSSSSSGSSSSNGACNPSYYVRVFKKLNIKLVIRLNKKMYDSEVFKEAGIDHQDLFFVDGTCPPRDIMDKFLKLCEACDGAVAVHCKAGLGRTGSLIGCYAIKNHKFPALPWIGWNRICRPGSVLGPQQYFLCAIENELMKREAAPGCPAVRQPPRERVSEDAELETLALSMKDMQLEDRRIAQHGDEGQGERLMEAKRRSKPALGCSANGEASQEPQDERAAFRSDSAAAAAAAAAAAGDLSTSSRFDAIVRSKIVGPLVPSFAAGAASGRKGGSSCHGPAAAAAAAAAAGGPSSGMCVASSCRPAGSRSRNDV</sequence>
<dbReference type="Gene3D" id="3.90.190.10">
    <property type="entry name" value="Protein tyrosine phosphatase superfamily"/>
    <property type="match status" value="2"/>
</dbReference>
<dbReference type="InterPro" id="IPR000387">
    <property type="entry name" value="Tyr_Pase_dom"/>
</dbReference>
<dbReference type="PANTHER" id="PTHR23339">
    <property type="entry name" value="TYROSINE SPECIFIC PROTEIN PHOSPHATASE AND DUAL SPECIFICITY PROTEIN PHOSPHATASE"/>
    <property type="match status" value="1"/>
</dbReference>
<feature type="domain" description="Tyrosine specific protein phosphatases" evidence="16">
    <location>
        <begin position="286"/>
        <end position="348"/>
    </location>
</feature>
<dbReference type="OrthoDB" id="347127at2759"/>
<dbReference type="GO" id="GO:0031981">
    <property type="term" value="C:nuclear lumen"/>
    <property type="evidence" value="ECO:0007669"/>
    <property type="project" value="UniProtKB-ARBA"/>
</dbReference>
<keyword evidence="13" id="KW-0131">Cell cycle</keyword>
<evidence type="ECO:0000256" key="5">
    <source>
        <dbReference type="ARBA" id="ARBA00022490"/>
    </source>
</evidence>
<dbReference type="GO" id="GO:0051301">
    <property type="term" value="P:cell division"/>
    <property type="evidence" value="ECO:0007669"/>
    <property type="project" value="UniProtKB-KW"/>
</dbReference>
<evidence type="ECO:0000256" key="9">
    <source>
        <dbReference type="ARBA" id="ARBA00022801"/>
    </source>
</evidence>
<dbReference type="InterPro" id="IPR029021">
    <property type="entry name" value="Prot-tyrosine_phosphatase-like"/>
</dbReference>
<dbReference type="Pfam" id="PF22785">
    <property type="entry name" value="Tc-R-P"/>
    <property type="match status" value="1"/>
</dbReference>
<dbReference type="VEuPathDB" id="ToxoDB:ETH2_1037300"/>
<dbReference type="InterPro" id="IPR020422">
    <property type="entry name" value="TYR_PHOSPHATASE_DUAL_dom"/>
</dbReference>
<evidence type="ECO:0000256" key="13">
    <source>
        <dbReference type="ARBA" id="ARBA00023306"/>
    </source>
</evidence>
<keyword evidence="10" id="KW-0904">Protein phosphatase</keyword>
<evidence type="ECO:0000256" key="7">
    <source>
        <dbReference type="ARBA" id="ARBA00022618"/>
    </source>
</evidence>
<feature type="domain" description="Tyrosine-protein phosphatase" evidence="15">
    <location>
        <begin position="184"/>
        <end position="361"/>
    </location>
</feature>
<keyword evidence="8" id="KW-0498">Mitosis</keyword>
<gene>
    <name evidence="17" type="ORF">ETH_00017170</name>
</gene>
<feature type="region of interest" description="Disordered" evidence="14">
    <location>
        <begin position="401"/>
        <end position="443"/>
    </location>
</feature>
<dbReference type="PROSITE" id="PS50054">
    <property type="entry name" value="TYR_PHOSPHATASE_DUAL"/>
    <property type="match status" value="1"/>
</dbReference>
<evidence type="ECO:0000259" key="16">
    <source>
        <dbReference type="PROSITE" id="PS50056"/>
    </source>
</evidence>
<dbReference type="InterPro" id="IPR016130">
    <property type="entry name" value="Tyr_Pase_AS"/>
</dbReference>
<protein>
    <recommendedName>
        <fullName evidence="4">protein-tyrosine-phosphatase</fullName>
        <ecNumber evidence="4">3.1.3.48</ecNumber>
    </recommendedName>
</protein>
<keyword evidence="9" id="KW-0378">Hydrolase</keyword>
<evidence type="ECO:0000256" key="6">
    <source>
        <dbReference type="ARBA" id="ARBA00022553"/>
    </source>
</evidence>
<dbReference type="CDD" id="cd14499">
    <property type="entry name" value="CDC14_C"/>
    <property type="match status" value="1"/>
</dbReference>
<evidence type="ECO:0000256" key="1">
    <source>
        <dbReference type="ARBA" id="ARBA00004123"/>
    </source>
</evidence>
<dbReference type="FunFam" id="3.90.190.10:FF:000038">
    <property type="entry name" value="Tyrosine-protein phosphatase CDC14"/>
    <property type="match status" value="1"/>
</dbReference>
<dbReference type="InterPro" id="IPR029260">
    <property type="entry name" value="DSPn"/>
</dbReference>
<dbReference type="PROSITE" id="PS00383">
    <property type="entry name" value="TYR_PHOSPHATASE_1"/>
    <property type="match status" value="1"/>
</dbReference>
<organism evidence="17 18">
    <name type="scientific">Eimeria tenella</name>
    <name type="common">Coccidian parasite</name>
    <dbReference type="NCBI Taxonomy" id="5802"/>
    <lineage>
        <taxon>Eukaryota</taxon>
        <taxon>Sar</taxon>
        <taxon>Alveolata</taxon>
        <taxon>Apicomplexa</taxon>
        <taxon>Conoidasida</taxon>
        <taxon>Coccidia</taxon>
        <taxon>Eucoccidiorida</taxon>
        <taxon>Eimeriorina</taxon>
        <taxon>Eimeriidae</taxon>
        <taxon>Eimeria</taxon>
    </lineage>
</organism>
<dbReference type="InterPro" id="IPR044506">
    <property type="entry name" value="CDC14_C"/>
</dbReference>
<evidence type="ECO:0000256" key="8">
    <source>
        <dbReference type="ARBA" id="ARBA00022776"/>
    </source>
</evidence>
<keyword evidence="18" id="KW-1185">Reference proteome</keyword>
<evidence type="ECO:0000256" key="11">
    <source>
        <dbReference type="ARBA" id="ARBA00023242"/>
    </source>
</evidence>
<keyword evidence="11" id="KW-0539">Nucleus</keyword>
<keyword evidence="5" id="KW-0963">Cytoplasm</keyword>
<evidence type="ECO:0000256" key="14">
    <source>
        <dbReference type="SAM" id="MobiDB-lite"/>
    </source>
</evidence>
<dbReference type="GeneID" id="25252579"/>
<keyword evidence="6" id="KW-0597">Phosphoprotein</keyword>
<keyword evidence="12" id="KW-0469">Meiosis</keyword>